<dbReference type="InterPro" id="IPR020827">
    <property type="entry name" value="Asparaginase/glutaminase_AS1"/>
</dbReference>
<dbReference type="InterPro" id="IPR027473">
    <property type="entry name" value="L-asparaginase_C"/>
</dbReference>
<dbReference type="STRING" id="35756.GCA_001044155_01433"/>
<accession>A0A376CIQ4</accession>
<dbReference type="SUPFAM" id="SSF53774">
    <property type="entry name" value="Glutaminase/Asparaginase"/>
    <property type="match status" value="1"/>
</dbReference>
<dbReference type="InterPro" id="IPR027474">
    <property type="entry name" value="L-asparaginase_N"/>
</dbReference>
<feature type="domain" description="L-asparaginase N-terminal" evidence="7">
    <location>
        <begin position="17"/>
        <end position="188"/>
    </location>
</feature>
<feature type="active site" evidence="6">
    <location>
        <position position="26"/>
    </location>
</feature>
<dbReference type="Proteomes" id="UP000254467">
    <property type="component" value="Unassembled WGS sequence"/>
</dbReference>
<feature type="domain" description="Asparaginase/glutaminase C-terminal" evidence="8">
    <location>
        <begin position="203"/>
        <end position="312"/>
    </location>
</feature>
<dbReference type="InterPro" id="IPR006034">
    <property type="entry name" value="Asparaginase/glutaminase-like"/>
</dbReference>
<dbReference type="InterPro" id="IPR040919">
    <property type="entry name" value="Asparaginase_C"/>
</dbReference>
<dbReference type="PROSITE" id="PS51732">
    <property type="entry name" value="ASN_GLN_ASE_3"/>
    <property type="match status" value="1"/>
</dbReference>
<evidence type="ECO:0000259" key="7">
    <source>
        <dbReference type="Pfam" id="PF00710"/>
    </source>
</evidence>
<dbReference type="InterPro" id="IPR036152">
    <property type="entry name" value="Asp/glu_Ase-like_sf"/>
</dbReference>
<dbReference type="EC" id="3.5.1.1" evidence="2"/>
<dbReference type="PANTHER" id="PTHR11707:SF28">
    <property type="entry name" value="60 KDA LYSOPHOSPHOLIPASE"/>
    <property type="match status" value="1"/>
</dbReference>
<dbReference type="EMBL" id="UFXQ01000001">
    <property type="protein sequence ID" value="STC68304.1"/>
    <property type="molecule type" value="Genomic_DNA"/>
</dbReference>
<feature type="binding site" evidence="5">
    <location>
        <begin position="99"/>
        <end position="100"/>
    </location>
    <ligand>
        <name>substrate</name>
    </ligand>
</feature>
<dbReference type="GO" id="GO:0004067">
    <property type="term" value="F:asparaginase activity"/>
    <property type="evidence" value="ECO:0007669"/>
    <property type="project" value="UniProtKB-UniRule"/>
</dbReference>
<dbReference type="SMART" id="SM00870">
    <property type="entry name" value="Asparaginase"/>
    <property type="match status" value="1"/>
</dbReference>
<dbReference type="Gene3D" id="3.40.50.40">
    <property type="match status" value="1"/>
</dbReference>
<dbReference type="PANTHER" id="PTHR11707">
    <property type="entry name" value="L-ASPARAGINASE"/>
    <property type="match status" value="1"/>
</dbReference>
<evidence type="ECO:0000256" key="6">
    <source>
        <dbReference type="PROSITE-ProRule" id="PRU10099"/>
    </source>
</evidence>
<dbReference type="PIRSF" id="PIRSF500176">
    <property type="entry name" value="L_ASNase"/>
    <property type="match status" value="1"/>
</dbReference>
<feature type="active site" description="O-isoaspartyl threonine intermediate" evidence="4">
    <location>
        <position position="26"/>
    </location>
</feature>
<proteinExistence type="inferred from homology"/>
<dbReference type="PRINTS" id="PR00139">
    <property type="entry name" value="ASNGLNASE"/>
</dbReference>
<evidence type="ECO:0000256" key="3">
    <source>
        <dbReference type="ARBA" id="ARBA00022801"/>
    </source>
</evidence>
<organism evidence="9 10">
    <name type="scientific">Corynebacterium pilosum</name>
    <dbReference type="NCBI Taxonomy" id="35756"/>
    <lineage>
        <taxon>Bacteria</taxon>
        <taxon>Bacillati</taxon>
        <taxon>Actinomycetota</taxon>
        <taxon>Actinomycetes</taxon>
        <taxon>Mycobacteriales</taxon>
        <taxon>Corynebacteriaceae</taxon>
        <taxon>Corynebacterium</taxon>
    </lineage>
</organism>
<dbReference type="Gene3D" id="3.40.50.1170">
    <property type="entry name" value="L-asparaginase, N-terminal domain"/>
    <property type="match status" value="1"/>
</dbReference>
<dbReference type="Pfam" id="PF00710">
    <property type="entry name" value="Asparaginase"/>
    <property type="match status" value="1"/>
</dbReference>
<dbReference type="GO" id="GO:0006528">
    <property type="term" value="P:asparagine metabolic process"/>
    <property type="evidence" value="ECO:0007669"/>
    <property type="project" value="InterPro"/>
</dbReference>
<dbReference type="AlphaFoldDB" id="A0A376CIQ4"/>
<gene>
    <name evidence="9" type="primary">ansA</name>
    <name evidence="9" type="ORF">NCTC11862_00166</name>
</gene>
<dbReference type="PROSITE" id="PS00144">
    <property type="entry name" value="ASN_GLN_ASE_1"/>
    <property type="match status" value="1"/>
</dbReference>
<dbReference type="Pfam" id="PF17763">
    <property type="entry name" value="Asparaginase_C"/>
    <property type="match status" value="1"/>
</dbReference>
<dbReference type="InterPro" id="IPR004550">
    <property type="entry name" value="AsnASE_II"/>
</dbReference>
<dbReference type="PIRSF" id="PIRSF001220">
    <property type="entry name" value="L-ASNase_gatD"/>
    <property type="match status" value="1"/>
</dbReference>
<evidence type="ECO:0000256" key="1">
    <source>
        <dbReference type="ARBA" id="ARBA00010518"/>
    </source>
</evidence>
<comment type="similarity">
    <text evidence="1">Belongs to the asparaginase 1 family.</text>
</comment>
<evidence type="ECO:0000313" key="9">
    <source>
        <dbReference type="EMBL" id="STC68304.1"/>
    </source>
</evidence>
<dbReference type="InterPro" id="IPR037152">
    <property type="entry name" value="L-asparaginase_N_sf"/>
</dbReference>
<protein>
    <recommendedName>
        <fullName evidence="2">asparaginase</fullName>
        <ecNumber evidence="2">3.5.1.1</ecNumber>
    </recommendedName>
</protein>
<keyword evidence="3 9" id="KW-0378">Hydrolase</keyword>
<reference evidence="9 10" key="1">
    <citation type="submission" date="2018-06" db="EMBL/GenBank/DDBJ databases">
        <authorList>
            <consortium name="Pathogen Informatics"/>
            <person name="Doyle S."/>
        </authorList>
    </citation>
    <scope>NUCLEOTIDE SEQUENCE [LARGE SCALE GENOMIC DNA]</scope>
    <source>
        <strain evidence="9 10">NCTC11862</strain>
    </source>
</reference>
<name>A0A376CIQ4_9CORY</name>
<evidence type="ECO:0000256" key="4">
    <source>
        <dbReference type="PIRSR" id="PIRSR001220-1"/>
    </source>
</evidence>
<dbReference type="SFLD" id="SFLDS00057">
    <property type="entry name" value="Glutaminase/Asparaginase"/>
    <property type="match status" value="1"/>
</dbReference>
<keyword evidence="10" id="KW-1185">Reference proteome</keyword>
<evidence type="ECO:0000259" key="8">
    <source>
        <dbReference type="Pfam" id="PF17763"/>
    </source>
</evidence>
<dbReference type="CDD" id="cd08964">
    <property type="entry name" value="L-asparaginase_II"/>
    <property type="match status" value="1"/>
</dbReference>
<evidence type="ECO:0000256" key="5">
    <source>
        <dbReference type="PIRSR" id="PIRSR001220-2"/>
    </source>
</evidence>
<feature type="binding site" evidence="5">
    <location>
        <position position="66"/>
    </location>
    <ligand>
        <name>substrate</name>
    </ligand>
</feature>
<sequence>MPKSDALWQAISMPDPHVAVIATGGTIASTVNAEGARVPTLSGAALIRACGTQVPTRVIDNASLDSSAMGLSDIDTLADEAQRALSDEHCRGVVITHGTDSMADTAIALDLMLDDDRPIVLTGAQEPADHPDADGPANLRGAIDCVVSPPGVGVHVFFNDVALPARGLFKQHTSNRDAFALTSEKPLRRPSPVGLCSLEGIDVVVAAAWPGASGEVIDAIVDTRPDGIVVEALGSGNVSDSMGAALVRALESGIAVVITTQVPRGAVQFSYGGAGGGNTLGTRGAMSAGWLRAGQARMALTVALAAGVDPATLLG</sequence>
<evidence type="ECO:0000313" key="10">
    <source>
        <dbReference type="Proteomes" id="UP000254467"/>
    </source>
</evidence>
<evidence type="ECO:0000256" key="2">
    <source>
        <dbReference type="ARBA" id="ARBA00012920"/>
    </source>
</evidence>